<feature type="coiled-coil region" evidence="5">
    <location>
        <begin position="496"/>
        <end position="629"/>
    </location>
</feature>
<feature type="coiled-coil region" evidence="5">
    <location>
        <begin position="80"/>
        <end position="167"/>
    </location>
</feature>
<evidence type="ECO:0000256" key="5">
    <source>
        <dbReference type="SAM" id="Coils"/>
    </source>
</evidence>
<evidence type="ECO:0008006" key="8">
    <source>
        <dbReference type="Google" id="ProtNLM"/>
    </source>
</evidence>
<feature type="region of interest" description="Disordered" evidence="6">
    <location>
        <begin position="1148"/>
        <end position="1175"/>
    </location>
</feature>
<protein>
    <recommendedName>
        <fullName evidence="8">Protein CROWDED NUCLEI 3</fullName>
    </recommendedName>
</protein>
<feature type="compositionally biased region" description="Polar residues" evidence="6">
    <location>
        <begin position="987"/>
        <end position="1003"/>
    </location>
</feature>
<feature type="compositionally biased region" description="Acidic residues" evidence="6">
    <location>
        <begin position="1153"/>
        <end position="1173"/>
    </location>
</feature>
<feature type="region of interest" description="Disordered" evidence="6">
    <location>
        <begin position="987"/>
        <end position="1072"/>
    </location>
</feature>
<evidence type="ECO:0000256" key="1">
    <source>
        <dbReference type="ARBA" id="ARBA00023054"/>
    </source>
</evidence>
<comment type="similarity">
    <text evidence="4">Belongs to the CRWN family.</text>
</comment>
<evidence type="ECO:0000313" key="7">
    <source>
        <dbReference type="EnsemblPlants" id="MELO3C005352.2.1"/>
    </source>
</evidence>
<comment type="subcellular location">
    <subcellularLocation>
        <location evidence="3">Nucleus lamina</location>
    </subcellularLocation>
</comment>
<dbReference type="EnsemblPlants" id="MELO3C005352.2.1">
    <property type="protein sequence ID" value="MELO3C005352.2.1"/>
    <property type="gene ID" value="MELO3C005352.2"/>
</dbReference>
<dbReference type="AlphaFoldDB" id="A0A9I9CL56"/>
<feature type="compositionally biased region" description="Polar residues" evidence="6">
    <location>
        <begin position="1015"/>
        <end position="1037"/>
    </location>
</feature>
<feature type="compositionally biased region" description="Basic and acidic residues" evidence="6">
    <location>
        <begin position="256"/>
        <end position="298"/>
    </location>
</feature>
<evidence type="ECO:0000256" key="4">
    <source>
        <dbReference type="ARBA" id="ARBA00024208"/>
    </source>
</evidence>
<evidence type="ECO:0000256" key="6">
    <source>
        <dbReference type="SAM" id="MobiDB-lite"/>
    </source>
</evidence>
<dbReference type="GO" id="GO:0005652">
    <property type="term" value="C:nuclear lamina"/>
    <property type="evidence" value="ECO:0007669"/>
    <property type="project" value="UniProtKB-SubCell"/>
</dbReference>
<name>A0A9I9CL56_CUCME</name>
<feature type="region of interest" description="Disordered" evidence="6">
    <location>
        <begin position="254"/>
        <end position="308"/>
    </location>
</feature>
<dbReference type="Gramene" id="MELO3C005352.2.1">
    <property type="protein sequence ID" value="MELO3C005352.2.1"/>
    <property type="gene ID" value="MELO3C005352.2"/>
</dbReference>
<dbReference type="PANTHER" id="PTHR31908:SF9">
    <property type="entry name" value="PROTEIN CROWDED NUCLEI 3"/>
    <property type="match status" value="1"/>
</dbReference>
<dbReference type="PANTHER" id="PTHR31908">
    <property type="entry name" value="PROTEIN CROWDED NUCLEI 4"/>
    <property type="match status" value="1"/>
</dbReference>
<keyword evidence="2" id="KW-0539">Nucleus</keyword>
<organism evidence="7">
    <name type="scientific">Cucumis melo</name>
    <name type="common">Muskmelon</name>
    <dbReference type="NCBI Taxonomy" id="3656"/>
    <lineage>
        <taxon>Eukaryota</taxon>
        <taxon>Viridiplantae</taxon>
        <taxon>Streptophyta</taxon>
        <taxon>Embryophyta</taxon>
        <taxon>Tracheophyta</taxon>
        <taxon>Spermatophyta</taxon>
        <taxon>Magnoliopsida</taxon>
        <taxon>eudicotyledons</taxon>
        <taxon>Gunneridae</taxon>
        <taxon>Pentapetalae</taxon>
        <taxon>rosids</taxon>
        <taxon>fabids</taxon>
        <taxon>Cucurbitales</taxon>
        <taxon>Cucurbitaceae</taxon>
        <taxon>Benincaseae</taxon>
        <taxon>Cucumis</taxon>
    </lineage>
</organism>
<proteinExistence type="inferred from homology"/>
<feature type="region of interest" description="Disordered" evidence="6">
    <location>
        <begin position="936"/>
        <end position="967"/>
    </location>
</feature>
<evidence type="ECO:0000256" key="3">
    <source>
        <dbReference type="ARBA" id="ARBA00024186"/>
    </source>
</evidence>
<dbReference type="InterPro" id="IPR040418">
    <property type="entry name" value="CRWN"/>
</dbReference>
<feature type="coiled-coil region" evidence="5">
    <location>
        <begin position="426"/>
        <end position="471"/>
    </location>
</feature>
<keyword evidence="1 5" id="KW-0175">Coiled coil</keyword>
<sequence>MFTPQRTGWPAASLTPRTEPKLALSNSILLGKGKDVIFTDDPPPPLGSLNDELYKTATAVDTGDMDDWRKFKKAGLLDAAAMERKDREALLEKASRLQSELFDYQHNMGLLLIEKKDWALKFDQLEQDLAETEEIFKREQSAHLIALSEVETRRDNLKKALAAEKQHVSSLKKSLYEVNEERAEIKLTSQKKLADANALMHGIEEKSLELQKKLNAAEAKLAEVNRKSSELEMRMHEVEARESVLQTEQISLVTGKEAHEATSHKERESLRKWQQKLQEREEKLSKSRELLNDKEQKVSENSTTMKQKEKNLEEMKKKIDLSSSVLKGREDNVNRRLADVEAKEKEADFSRSLLEKKQEELHQMEENLHGREMIHIFIPKSNRMEIQQLLDEQSVILQKKKEQFELQLEEKRQSLDNEGITKLGTLKRKDLEINHEKEKLVKQEQALDKKLLRAKEKEGDLEQKIKTLKSKDRILKADEKKLEVERLQMLADRESLRSLINEIEEIRTENSQKEQQFHEERDKLQVMKEERSEHVRLQCQLMQEIESYRLQNKIVMKEHEDLKQERVKFERDWEALNEKRTEIHDELSDLVEERTKLEILQEAEEERLRNEKNEMLIYMQRELENVKQEKELFASTTRQEQQSLSQQAQTEHSQLLQDIEFQRKDLESHFQNSQMKLEKVRQERELAFEEEKERERNKLFCLRDIAQKETDELLSERHQLEKEKEVVSLNRKQMIADHLEIHQDIDKLNILSKELKIQREQLIRDRVRFLTFVDKHKSCGKCGVSIEEFIVPDLQIPEEIRKSHPLPMLEANSLQNLQREFAASEFGSSDSGGRMSWLRRCSRKILNLSPIKKIGHVVPSVPMKLAADCTDLEVKEPRVNVGDVKRSGIAYEPQQSSFIESEPSDVQRFSFSDNIRLAENTHEHTLDDFNNLDSKFEEASEASKQPDMKRERPKHEKGLKSGHRTRSVKATVQDAKVFLGETAGQSDLNVPVQSDSNSLYKETSNVRKRPLPESSAVSISEQDGNDSEGCSDSITTARQRKRRQKIPSVQTQGESRYNLRRHKNAGKASATQVSPNLTTVMEKENEETTPTVGGENGEKMDSVKITTVRTIYHSEDRVVRFESQRTAEDNAPMEKLVTTTVNDLCHEANGSSEYEDEDQSILDDEDEYDEEQPDVGSIGKKIWTFFTT</sequence>
<feature type="coiled-coil region" evidence="5">
    <location>
        <begin position="663"/>
        <end position="765"/>
    </location>
</feature>
<accession>A0A9I9CL56</accession>
<evidence type="ECO:0000256" key="2">
    <source>
        <dbReference type="ARBA" id="ARBA00023242"/>
    </source>
</evidence>
<feature type="compositionally biased region" description="Basic and acidic residues" evidence="6">
    <location>
        <begin position="944"/>
        <end position="959"/>
    </location>
</feature>
<dbReference type="GO" id="GO:0006997">
    <property type="term" value="P:nucleus organization"/>
    <property type="evidence" value="ECO:0007669"/>
    <property type="project" value="InterPro"/>
</dbReference>
<reference evidence="7" key="1">
    <citation type="submission" date="2023-03" db="UniProtKB">
        <authorList>
            <consortium name="EnsemblPlants"/>
        </authorList>
    </citation>
    <scope>IDENTIFICATION</scope>
</reference>